<dbReference type="InterPro" id="IPR011932">
    <property type="entry name" value="Recomb_XerD"/>
</dbReference>
<dbReference type="SUPFAM" id="SSF47823">
    <property type="entry name" value="lambda integrase-like, N-terminal domain"/>
    <property type="match status" value="1"/>
</dbReference>
<comment type="similarity">
    <text evidence="2 11">Belongs to the 'phage' integrase family. XerC subfamily.</text>
</comment>
<comment type="caution">
    <text evidence="15">The sequence shown here is derived from an EMBL/GenBank/DDBJ whole genome shotgun (WGS) entry which is preliminary data.</text>
</comment>
<dbReference type="InterPro" id="IPR004107">
    <property type="entry name" value="Integrase_SAM-like_N"/>
</dbReference>
<evidence type="ECO:0000259" key="14">
    <source>
        <dbReference type="PROSITE" id="PS51900"/>
    </source>
</evidence>
<dbReference type="PANTHER" id="PTHR30349">
    <property type="entry name" value="PHAGE INTEGRASE-RELATED"/>
    <property type="match status" value="1"/>
</dbReference>
<evidence type="ECO:0000256" key="8">
    <source>
        <dbReference type="ARBA" id="ARBA00023125"/>
    </source>
</evidence>
<dbReference type="PROSITE" id="PS51900">
    <property type="entry name" value="CB"/>
    <property type="match status" value="1"/>
</dbReference>
<feature type="domain" description="Tyr recombinase" evidence="13">
    <location>
        <begin position="117"/>
        <end position="303"/>
    </location>
</feature>
<dbReference type="Gene3D" id="1.10.443.10">
    <property type="entry name" value="Intergrase catalytic core"/>
    <property type="match status" value="1"/>
</dbReference>
<dbReference type="InterPro" id="IPR023009">
    <property type="entry name" value="Tyrosine_recombinase_XerC/XerD"/>
</dbReference>
<dbReference type="Pfam" id="PF00589">
    <property type="entry name" value="Phage_integrase"/>
    <property type="match status" value="1"/>
</dbReference>
<feature type="active site" evidence="11">
    <location>
        <position position="281"/>
    </location>
</feature>
<dbReference type="AlphaFoldDB" id="A0A6I3SFP0"/>
<dbReference type="PANTHER" id="PTHR30349:SF41">
    <property type="entry name" value="INTEGRASE_RECOMBINASE PROTEIN MJ0367-RELATED"/>
    <property type="match status" value="1"/>
</dbReference>
<feature type="domain" description="Core-binding (CB)" evidence="14">
    <location>
        <begin position="8"/>
        <end position="96"/>
    </location>
</feature>
<dbReference type="HAMAP" id="MF_01808">
    <property type="entry name" value="Recomb_XerC_XerD"/>
    <property type="match status" value="1"/>
</dbReference>
<evidence type="ECO:0000256" key="7">
    <source>
        <dbReference type="ARBA" id="ARBA00022908"/>
    </source>
</evidence>
<keyword evidence="16" id="KW-1185">Reference proteome</keyword>
<keyword evidence="5 11" id="KW-0132">Cell division</keyword>
<dbReference type="NCBIfam" id="TIGR02224">
    <property type="entry name" value="recomb_XerC"/>
    <property type="match status" value="1"/>
</dbReference>
<reference evidence="15 16" key="1">
    <citation type="submission" date="2019-11" db="EMBL/GenBank/DDBJ databases">
        <title>Whole-genome sequence of a the green, strictly anaerobic photosynthetic bacterium Heliobacillus mobilis DSM 6151.</title>
        <authorList>
            <person name="Kyndt J.A."/>
            <person name="Meyer T.E."/>
        </authorList>
    </citation>
    <scope>NUCLEOTIDE SEQUENCE [LARGE SCALE GENOMIC DNA]</scope>
    <source>
        <strain evidence="15 16">DSM 6151</strain>
    </source>
</reference>
<evidence type="ECO:0000256" key="9">
    <source>
        <dbReference type="ARBA" id="ARBA00023172"/>
    </source>
</evidence>
<protein>
    <recommendedName>
        <fullName evidence="11 12">Tyrosine recombinase XerC</fullName>
    </recommendedName>
</protein>
<dbReference type="EMBL" id="WNKU01000001">
    <property type="protein sequence ID" value="MTV47786.1"/>
    <property type="molecule type" value="Genomic_DNA"/>
</dbReference>
<dbReference type="OrthoDB" id="9785687at2"/>
<comment type="subcellular location">
    <subcellularLocation>
        <location evidence="1 11">Cytoplasm</location>
    </subcellularLocation>
</comment>
<dbReference type="InterPro" id="IPR010998">
    <property type="entry name" value="Integrase_recombinase_N"/>
</dbReference>
<name>A0A6I3SFP0_HELMO</name>
<dbReference type="RefSeq" id="WP_155474857.1">
    <property type="nucleotide sequence ID" value="NZ_WNKU01000001.1"/>
</dbReference>
<evidence type="ECO:0000313" key="15">
    <source>
        <dbReference type="EMBL" id="MTV47786.1"/>
    </source>
</evidence>
<accession>A0A6I3SFP0</accession>
<dbReference type="GO" id="GO:0051301">
    <property type="term" value="P:cell division"/>
    <property type="evidence" value="ECO:0007669"/>
    <property type="project" value="UniProtKB-UniRule"/>
</dbReference>
<keyword evidence="10 11" id="KW-0131">Cell cycle</keyword>
<evidence type="ECO:0000256" key="3">
    <source>
        <dbReference type="ARBA" id="ARBA00010450"/>
    </source>
</evidence>
<comment type="function">
    <text evidence="11">Site-specific tyrosine recombinase, which acts by catalyzing the cutting and rejoining of the recombining DNA molecules. The XerC-XerD complex is essential to convert dimers of the bacterial chromosome into monomers to permit their segregation at cell division. It also contributes to the segregational stability of plasmids.</text>
</comment>
<organism evidence="15 16">
    <name type="scientific">Heliobacterium mobile</name>
    <name type="common">Heliobacillus mobilis</name>
    <dbReference type="NCBI Taxonomy" id="28064"/>
    <lineage>
        <taxon>Bacteria</taxon>
        <taxon>Bacillati</taxon>
        <taxon>Bacillota</taxon>
        <taxon>Clostridia</taxon>
        <taxon>Eubacteriales</taxon>
        <taxon>Heliobacteriaceae</taxon>
        <taxon>Heliobacterium</taxon>
    </lineage>
</organism>
<evidence type="ECO:0000256" key="10">
    <source>
        <dbReference type="ARBA" id="ARBA00023306"/>
    </source>
</evidence>
<dbReference type="InterPro" id="IPR050090">
    <property type="entry name" value="Tyrosine_recombinase_XerCD"/>
</dbReference>
<feature type="active site" evidence="11">
    <location>
        <position position="183"/>
    </location>
</feature>
<evidence type="ECO:0000256" key="1">
    <source>
        <dbReference type="ARBA" id="ARBA00004496"/>
    </source>
</evidence>
<feature type="active site" evidence="11">
    <location>
        <position position="159"/>
    </location>
</feature>
<keyword evidence="4 11" id="KW-0963">Cytoplasm</keyword>
<dbReference type="CDD" id="cd00798">
    <property type="entry name" value="INT_XerDC_C"/>
    <property type="match status" value="1"/>
</dbReference>
<evidence type="ECO:0000256" key="6">
    <source>
        <dbReference type="ARBA" id="ARBA00022829"/>
    </source>
</evidence>
<evidence type="ECO:0000256" key="2">
    <source>
        <dbReference type="ARBA" id="ARBA00006657"/>
    </source>
</evidence>
<dbReference type="Gene3D" id="1.10.150.130">
    <property type="match status" value="1"/>
</dbReference>
<dbReference type="NCBIfam" id="TIGR02225">
    <property type="entry name" value="recomb_XerD"/>
    <property type="match status" value="1"/>
</dbReference>
<keyword evidence="8 11" id="KW-0238">DNA-binding</keyword>
<evidence type="ECO:0000256" key="11">
    <source>
        <dbReference type="HAMAP-Rule" id="MF_01808"/>
    </source>
</evidence>
<feature type="active site" evidence="11">
    <location>
        <position position="255"/>
    </location>
</feature>
<dbReference type="NCBIfam" id="NF001399">
    <property type="entry name" value="PRK00283.1"/>
    <property type="match status" value="1"/>
</dbReference>
<dbReference type="GO" id="GO:0009037">
    <property type="term" value="F:tyrosine-based site-specific recombinase activity"/>
    <property type="evidence" value="ECO:0007669"/>
    <property type="project" value="UniProtKB-UniRule"/>
</dbReference>
<dbReference type="InterPro" id="IPR011931">
    <property type="entry name" value="Recomb_XerC"/>
</dbReference>
<evidence type="ECO:0000256" key="4">
    <source>
        <dbReference type="ARBA" id="ARBA00022490"/>
    </source>
</evidence>
<comment type="similarity">
    <text evidence="3">Belongs to the 'phage' integrase family. XerD subfamily.</text>
</comment>
<dbReference type="Pfam" id="PF02899">
    <property type="entry name" value="Phage_int_SAM_1"/>
    <property type="match status" value="1"/>
</dbReference>
<keyword evidence="9 11" id="KW-0233">DNA recombination</keyword>
<dbReference type="InterPro" id="IPR044068">
    <property type="entry name" value="CB"/>
</dbReference>
<feature type="active site" description="O-(3'-phospho-DNA)-tyrosine intermediate" evidence="11">
    <location>
        <position position="290"/>
    </location>
</feature>
<dbReference type="SUPFAM" id="SSF56349">
    <property type="entry name" value="DNA breaking-rejoining enzymes"/>
    <property type="match status" value="1"/>
</dbReference>
<evidence type="ECO:0000259" key="13">
    <source>
        <dbReference type="PROSITE" id="PS51898"/>
    </source>
</evidence>
<evidence type="ECO:0000256" key="5">
    <source>
        <dbReference type="ARBA" id="ARBA00022618"/>
    </source>
</evidence>
<dbReference type="Proteomes" id="UP000430670">
    <property type="component" value="Unassembled WGS sequence"/>
</dbReference>
<keyword evidence="6 11" id="KW-0159">Chromosome partition</keyword>
<dbReference type="InterPro" id="IPR011010">
    <property type="entry name" value="DNA_brk_join_enz"/>
</dbReference>
<dbReference type="GO" id="GO:0005737">
    <property type="term" value="C:cytoplasm"/>
    <property type="evidence" value="ECO:0007669"/>
    <property type="project" value="UniProtKB-SubCell"/>
</dbReference>
<dbReference type="PROSITE" id="PS51898">
    <property type="entry name" value="TYR_RECOMBINASE"/>
    <property type="match status" value="1"/>
</dbReference>
<comment type="subunit">
    <text evidence="11">Forms a cyclic heterotetrameric complex composed of two molecules of XerC and two molecules of XerD.</text>
</comment>
<sequence length="309" mass="34917">MADDDILQAWDRWIDRYVDYLTAEKNVSPHTRFAYAGDLSQLLELLAMTVKQIPLPQTITANVLRLCLNQLYRSKMERTSLARKLAAWRGFFRYLIREGQLSQNPMSRIRSPKIGRSLPKALSEAGMEKLLESYPPDESDPKEVRDRAIVELFYASGLRVSELAGLNLGDVDLLSGHVRVLGKGGKERIVPVGEMAVQSITTYIEKSRPILNGQSQKTRALFLNRQGGRLTTRGIQNILAQMAKKTALDQRISPHMLRHSFATHLLDGGADLRALQEMLGHSKLSTTQIYTHVSSERLKQIYQKSHPRA</sequence>
<dbReference type="GO" id="GO:0006313">
    <property type="term" value="P:DNA transposition"/>
    <property type="evidence" value="ECO:0007669"/>
    <property type="project" value="UniProtKB-UniRule"/>
</dbReference>
<proteinExistence type="inferred from homology"/>
<dbReference type="NCBIfam" id="NF040815">
    <property type="entry name" value="recomb_XerA_Arch"/>
    <property type="match status" value="1"/>
</dbReference>
<feature type="active site" evidence="11">
    <location>
        <position position="258"/>
    </location>
</feature>
<evidence type="ECO:0000256" key="12">
    <source>
        <dbReference type="NCBIfam" id="TIGR02224"/>
    </source>
</evidence>
<dbReference type="GO" id="GO:0003677">
    <property type="term" value="F:DNA binding"/>
    <property type="evidence" value="ECO:0007669"/>
    <property type="project" value="UniProtKB-UniRule"/>
</dbReference>
<dbReference type="InterPro" id="IPR013762">
    <property type="entry name" value="Integrase-like_cat_sf"/>
</dbReference>
<dbReference type="GO" id="GO:0007059">
    <property type="term" value="P:chromosome segregation"/>
    <property type="evidence" value="ECO:0007669"/>
    <property type="project" value="UniProtKB-UniRule"/>
</dbReference>
<evidence type="ECO:0000313" key="16">
    <source>
        <dbReference type="Proteomes" id="UP000430670"/>
    </source>
</evidence>
<gene>
    <name evidence="11 15" type="primary">xerC</name>
    <name evidence="15" type="ORF">GJ688_02155</name>
</gene>
<keyword evidence="7 11" id="KW-0229">DNA integration</keyword>
<dbReference type="InterPro" id="IPR002104">
    <property type="entry name" value="Integrase_catalytic"/>
</dbReference>